<proteinExistence type="predicted"/>
<comment type="caution">
    <text evidence="2">The sequence shown here is derived from an EMBL/GenBank/DDBJ whole genome shotgun (WGS) entry which is preliminary data.</text>
</comment>
<reference evidence="2" key="1">
    <citation type="submission" date="2021-05" db="EMBL/GenBank/DDBJ databases">
        <authorList>
            <person name="Tigano A."/>
        </authorList>
    </citation>
    <scope>NUCLEOTIDE SEQUENCE</scope>
</reference>
<evidence type="ECO:0000313" key="2">
    <source>
        <dbReference type="EMBL" id="CAG6002087.1"/>
    </source>
</evidence>
<accession>A0A8S4BMT8</accession>
<organism evidence="2 3">
    <name type="scientific">Menidia menidia</name>
    <name type="common">Atlantic silverside</name>
    <dbReference type="NCBI Taxonomy" id="238744"/>
    <lineage>
        <taxon>Eukaryota</taxon>
        <taxon>Metazoa</taxon>
        <taxon>Chordata</taxon>
        <taxon>Craniata</taxon>
        <taxon>Vertebrata</taxon>
        <taxon>Euteleostomi</taxon>
        <taxon>Actinopterygii</taxon>
        <taxon>Neopterygii</taxon>
        <taxon>Teleostei</taxon>
        <taxon>Neoteleostei</taxon>
        <taxon>Acanthomorphata</taxon>
        <taxon>Ovalentaria</taxon>
        <taxon>Atherinomorphae</taxon>
        <taxon>Atheriniformes</taxon>
        <taxon>Atherinopsidae</taxon>
        <taxon>Menidiinae</taxon>
        <taxon>Menidia</taxon>
    </lineage>
</organism>
<gene>
    <name evidence="2" type="ORF">MMEN_LOCUS18314</name>
</gene>
<dbReference type="AlphaFoldDB" id="A0A8S4BMT8"/>
<keyword evidence="3" id="KW-1185">Reference proteome</keyword>
<dbReference type="EMBL" id="CAJRST010037777">
    <property type="protein sequence ID" value="CAG6002087.1"/>
    <property type="molecule type" value="Genomic_DNA"/>
</dbReference>
<feature type="compositionally biased region" description="Pro residues" evidence="1">
    <location>
        <begin position="92"/>
        <end position="102"/>
    </location>
</feature>
<protein>
    <submittedName>
        <fullName evidence="2">(Atlantic silverside) hypothetical protein</fullName>
    </submittedName>
</protein>
<feature type="region of interest" description="Disordered" evidence="1">
    <location>
        <begin position="1"/>
        <end position="20"/>
    </location>
</feature>
<feature type="region of interest" description="Disordered" evidence="1">
    <location>
        <begin position="77"/>
        <end position="102"/>
    </location>
</feature>
<sequence length="229" mass="25585">MANSSSRIRMPDSLRVNQPTLSKKTWMGSLQQRTLELAFPEERVGGQHCWPSTHWSSPQLRRAWQAEIRHADKKVPVVLPPPSRRGFMSGSQPPPPPTPHPNLPPGCGAARCAPLRCAVPCARVFVRPGVKKRCLSLQPCPDRVPSRGLRGADRDGRCSPSGGRIRLLDRGRWEWSRNDPIIQEHLYEAYHIFDKGRAEGGMLPSTHPCAVTYCAAQLRRPTALRKTAQ</sequence>
<evidence type="ECO:0000256" key="1">
    <source>
        <dbReference type="SAM" id="MobiDB-lite"/>
    </source>
</evidence>
<evidence type="ECO:0000313" key="3">
    <source>
        <dbReference type="Proteomes" id="UP000677803"/>
    </source>
</evidence>
<dbReference type="Proteomes" id="UP000677803">
    <property type="component" value="Unassembled WGS sequence"/>
</dbReference>
<dbReference type="OrthoDB" id="8962011at2759"/>
<name>A0A8S4BMT8_9TELE</name>